<dbReference type="GO" id="GO:0005634">
    <property type="term" value="C:nucleus"/>
    <property type="evidence" value="ECO:0007669"/>
    <property type="project" value="TreeGrafter"/>
</dbReference>
<comment type="caution">
    <text evidence="5">The sequence shown here is derived from an EMBL/GenBank/DDBJ whole genome shotgun (WGS) entry which is preliminary data.</text>
</comment>
<dbReference type="SUPFAM" id="SSF52540">
    <property type="entry name" value="P-loop containing nucleoside triphosphate hydrolases"/>
    <property type="match status" value="1"/>
</dbReference>
<dbReference type="GO" id="GO:0070182">
    <property type="term" value="F:DNA polymerase binding"/>
    <property type="evidence" value="ECO:0007669"/>
    <property type="project" value="TreeGrafter"/>
</dbReference>
<proteinExistence type="predicted"/>
<dbReference type="GO" id="GO:0003678">
    <property type="term" value="F:DNA helicase activity"/>
    <property type="evidence" value="ECO:0007669"/>
    <property type="project" value="TreeGrafter"/>
</dbReference>
<protein>
    <recommendedName>
        <fullName evidence="4">Helicase ATP-binding domain-containing protein</fullName>
    </recommendedName>
</protein>
<keyword evidence="1" id="KW-0547">Nucleotide-binding</keyword>
<dbReference type="GO" id="GO:1904430">
    <property type="term" value="P:negative regulation of t-circle formation"/>
    <property type="evidence" value="ECO:0007669"/>
    <property type="project" value="TreeGrafter"/>
</dbReference>
<dbReference type="PANTHER" id="PTHR11472">
    <property type="entry name" value="DNA REPAIR DEAD HELICASE RAD3/XP-D SUBFAMILY MEMBER"/>
    <property type="match status" value="1"/>
</dbReference>
<dbReference type="Proteomes" id="UP000324800">
    <property type="component" value="Unassembled WGS sequence"/>
</dbReference>
<keyword evidence="3" id="KW-0067">ATP-binding</keyword>
<feature type="domain" description="Helicase ATP-binding" evidence="4">
    <location>
        <begin position="11"/>
        <end position="86"/>
    </location>
</feature>
<evidence type="ECO:0000313" key="5">
    <source>
        <dbReference type="EMBL" id="KAA6384477.1"/>
    </source>
</evidence>
<gene>
    <name evidence="5" type="ORF">EZS28_019996</name>
</gene>
<dbReference type="GO" id="GO:0010569">
    <property type="term" value="P:regulation of double-strand break repair via homologous recombination"/>
    <property type="evidence" value="ECO:0007669"/>
    <property type="project" value="TreeGrafter"/>
</dbReference>
<evidence type="ECO:0000256" key="3">
    <source>
        <dbReference type="ARBA" id="ARBA00022840"/>
    </source>
</evidence>
<name>A0A5J4VPB2_9EUKA</name>
<organism evidence="5 6">
    <name type="scientific">Streblomastix strix</name>
    <dbReference type="NCBI Taxonomy" id="222440"/>
    <lineage>
        <taxon>Eukaryota</taxon>
        <taxon>Metamonada</taxon>
        <taxon>Preaxostyla</taxon>
        <taxon>Oxymonadida</taxon>
        <taxon>Streblomastigidae</taxon>
        <taxon>Streblomastix</taxon>
    </lineage>
</organism>
<evidence type="ECO:0000256" key="1">
    <source>
        <dbReference type="ARBA" id="ARBA00022741"/>
    </source>
</evidence>
<dbReference type="PROSITE" id="PS51193">
    <property type="entry name" value="HELICASE_ATP_BIND_2"/>
    <property type="match status" value="1"/>
</dbReference>
<dbReference type="InterPro" id="IPR014013">
    <property type="entry name" value="Helic_SF1/SF2_ATP-bd_DinG/Rad3"/>
</dbReference>
<evidence type="ECO:0000313" key="6">
    <source>
        <dbReference type="Proteomes" id="UP000324800"/>
    </source>
</evidence>
<dbReference type="AlphaFoldDB" id="A0A5J4VPB2"/>
<dbReference type="GO" id="GO:0016787">
    <property type="term" value="F:hydrolase activity"/>
    <property type="evidence" value="ECO:0007669"/>
    <property type="project" value="UniProtKB-KW"/>
</dbReference>
<dbReference type="EMBL" id="SNRW01005740">
    <property type="protein sequence ID" value="KAA6384477.1"/>
    <property type="molecule type" value="Genomic_DNA"/>
</dbReference>
<dbReference type="GO" id="GO:0005524">
    <property type="term" value="F:ATP binding"/>
    <property type="evidence" value="ECO:0007669"/>
    <property type="project" value="UniProtKB-KW"/>
</dbReference>
<reference evidence="5 6" key="1">
    <citation type="submission" date="2019-03" db="EMBL/GenBank/DDBJ databases">
        <title>Single cell metagenomics reveals metabolic interactions within the superorganism composed of flagellate Streblomastix strix and complex community of Bacteroidetes bacteria on its surface.</title>
        <authorList>
            <person name="Treitli S.C."/>
            <person name="Kolisko M."/>
            <person name="Husnik F."/>
            <person name="Keeling P."/>
            <person name="Hampl V."/>
        </authorList>
    </citation>
    <scope>NUCLEOTIDE SEQUENCE [LARGE SCALE GENOMIC DNA]</scope>
    <source>
        <strain evidence="5">ST1C</strain>
    </source>
</reference>
<dbReference type="PANTHER" id="PTHR11472:SF34">
    <property type="entry name" value="REGULATOR OF TELOMERE ELONGATION HELICASE 1"/>
    <property type="match status" value="1"/>
</dbReference>
<evidence type="ECO:0000259" key="4">
    <source>
        <dbReference type="PROSITE" id="PS51193"/>
    </source>
</evidence>
<dbReference type="OrthoDB" id="19182at2759"/>
<accession>A0A5J4VPB2</accession>
<dbReference type="InterPro" id="IPR027417">
    <property type="entry name" value="P-loop_NTPase"/>
</dbReference>
<keyword evidence="2" id="KW-0378">Hydrolase</keyword>
<evidence type="ECO:0000256" key="2">
    <source>
        <dbReference type="ARBA" id="ARBA00022801"/>
    </source>
</evidence>
<dbReference type="GO" id="GO:0090657">
    <property type="term" value="P:telomeric loop disassembly"/>
    <property type="evidence" value="ECO:0007669"/>
    <property type="project" value="TreeGrafter"/>
</dbReference>
<dbReference type="Gene3D" id="3.40.50.300">
    <property type="entry name" value="P-loop containing nucleotide triphosphate hydrolases"/>
    <property type="match status" value="1"/>
</dbReference>
<dbReference type="InterPro" id="IPR045028">
    <property type="entry name" value="DinG/Rad3-like"/>
</dbReference>
<dbReference type="GO" id="GO:0045910">
    <property type="term" value="P:negative regulation of DNA recombination"/>
    <property type="evidence" value="ECO:0007669"/>
    <property type="project" value="TreeGrafter"/>
</dbReference>
<sequence>MKRDQHSINFIEQEVLFPFEPYECQLEFMSKVIEALGNEMNTLLESPTGTGKTLCLLCSILAWSEVTTSSGYKITSKQSYTPPFAL</sequence>